<name>A0ABR2VV87_9FUNG</name>
<evidence type="ECO:0000313" key="12">
    <source>
        <dbReference type="Proteomes" id="UP001479436"/>
    </source>
</evidence>
<keyword evidence="4 9" id="KW-0812">Transmembrane</keyword>
<organism evidence="11 12">
    <name type="scientific">Basidiobolus ranarum</name>
    <dbReference type="NCBI Taxonomy" id="34480"/>
    <lineage>
        <taxon>Eukaryota</taxon>
        <taxon>Fungi</taxon>
        <taxon>Fungi incertae sedis</taxon>
        <taxon>Zoopagomycota</taxon>
        <taxon>Entomophthoromycotina</taxon>
        <taxon>Basidiobolomycetes</taxon>
        <taxon>Basidiobolales</taxon>
        <taxon>Basidiobolaceae</taxon>
        <taxon>Basidiobolus</taxon>
    </lineage>
</organism>
<comment type="subcellular location">
    <subcellularLocation>
        <location evidence="1">Mitochondrion membrane</location>
        <topology evidence="1">Multi-pass membrane protein</topology>
    </subcellularLocation>
</comment>
<evidence type="ECO:0000256" key="4">
    <source>
        <dbReference type="ARBA" id="ARBA00022692"/>
    </source>
</evidence>
<dbReference type="PANTHER" id="PTHR45624">
    <property type="entry name" value="MITOCHONDRIAL BASIC AMINO ACIDS TRANSPORTER-RELATED"/>
    <property type="match status" value="1"/>
</dbReference>
<feature type="repeat" description="Solcar" evidence="9">
    <location>
        <begin position="30"/>
        <end position="117"/>
    </location>
</feature>
<sequence>MDYIQTPTTEVNSTGFDLSKESGLKLFEKGSTVADLLFGSFAGMLGKLIEYPLDTVKVRLQSQPAGQRMFEGPWDCLRKTVHHEGFHGLYRGLSSPLVGAMLENSALFVGYAQGQKLIRKFLRGEHDLEDKGALPELSLSELCLAGGFSGIAATFVLTPIELIKCKLQVQEARKYQNSVLRGSQVTHFTGPFSVISHTLKHEGITGFYRGNLPTLFREVGGGAAWFGVYEAICRWLIARESKNLKSGEIITKSNLGAGHLMLAGAVAGMSYNFILFPADVIKSQMQTEVVGQSQYTSQFKRGIIQIAKELYAAEGIRGFYRGCGITVAKSAPTSAIIFFTHETLTRHFT</sequence>
<evidence type="ECO:0000256" key="6">
    <source>
        <dbReference type="ARBA" id="ARBA00022989"/>
    </source>
</evidence>
<evidence type="ECO:0000256" key="7">
    <source>
        <dbReference type="ARBA" id="ARBA00023128"/>
    </source>
</evidence>
<dbReference type="PROSITE" id="PS50920">
    <property type="entry name" value="SOLCAR"/>
    <property type="match status" value="3"/>
</dbReference>
<dbReference type="Pfam" id="PF00153">
    <property type="entry name" value="Mito_carr"/>
    <property type="match status" value="3"/>
</dbReference>
<dbReference type="EMBL" id="JASJQH010007626">
    <property type="protein sequence ID" value="KAK9703575.1"/>
    <property type="molecule type" value="Genomic_DNA"/>
</dbReference>
<keyword evidence="6" id="KW-1133">Transmembrane helix</keyword>
<protein>
    <submittedName>
        <fullName evidence="11">Mitochondrial ornithine carrier protein</fullName>
    </submittedName>
</protein>
<comment type="caution">
    <text evidence="11">The sequence shown here is derived from an EMBL/GenBank/DDBJ whole genome shotgun (WGS) entry which is preliminary data.</text>
</comment>
<keyword evidence="7" id="KW-0496">Mitochondrion</keyword>
<evidence type="ECO:0000256" key="3">
    <source>
        <dbReference type="ARBA" id="ARBA00022448"/>
    </source>
</evidence>
<evidence type="ECO:0000256" key="8">
    <source>
        <dbReference type="ARBA" id="ARBA00023136"/>
    </source>
</evidence>
<evidence type="ECO:0000256" key="5">
    <source>
        <dbReference type="ARBA" id="ARBA00022737"/>
    </source>
</evidence>
<comment type="similarity">
    <text evidence="2 10">Belongs to the mitochondrial carrier (TC 2.A.29) family.</text>
</comment>
<keyword evidence="12" id="KW-1185">Reference proteome</keyword>
<evidence type="ECO:0000256" key="9">
    <source>
        <dbReference type="PROSITE-ProRule" id="PRU00282"/>
    </source>
</evidence>
<dbReference type="PANTHER" id="PTHR45624:SF31">
    <property type="entry name" value="MITOCHONDRIAL ORNITHINE TRANSPORTER 1"/>
    <property type="match status" value="1"/>
</dbReference>
<keyword evidence="3 10" id="KW-0813">Transport</keyword>
<feature type="repeat" description="Solcar" evidence="9">
    <location>
        <begin position="137"/>
        <end position="235"/>
    </location>
</feature>
<dbReference type="Gene3D" id="1.50.40.10">
    <property type="entry name" value="Mitochondrial carrier domain"/>
    <property type="match status" value="2"/>
</dbReference>
<reference evidence="11 12" key="1">
    <citation type="submission" date="2023-04" db="EMBL/GenBank/DDBJ databases">
        <title>Genome of Basidiobolus ranarum AG-B5.</title>
        <authorList>
            <person name="Stajich J.E."/>
            <person name="Carter-House D."/>
            <person name="Gryganskyi A."/>
        </authorList>
    </citation>
    <scope>NUCLEOTIDE SEQUENCE [LARGE SCALE GENOMIC DNA]</scope>
    <source>
        <strain evidence="11 12">AG-B5</strain>
    </source>
</reference>
<dbReference type="InterPro" id="IPR050567">
    <property type="entry name" value="Mitochondrial_Carrier"/>
</dbReference>
<evidence type="ECO:0000256" key="10">
    <source>
        <dbReference type="RuleBase" id="RU000488"/>
    </source>
</evidence>
<dbReference type="InterPro" id="IPR023395">
    <property type="entry name" value="MCP_dom_sf"/>
</dbReference>
<dbReference type="Proteomes" id="UP001479436">
    <property type="component" value="Unassembled WGS sequence"/>
</dbReference>
<evidence type="ECO:0000313" key="11">
    <source>
        <dbReference type="EMBL" id="KAK9703575.1"/>
    </source>
</evidence>
<dbReference type="SUPFAM" id="SSF103506">
    <property type="entry name" value="Mitochondrial carrier"/>
    <property type="match status" value="1"/>
</dbReference>
<evidence type="ECO:0000256" key="2">
    <source>
        <dbReference type="ARBA" id="ARBA00006375"/>
    </source>
</evidence>
<keyword evidence="5" id="KW-0677">Repeat</keyword>
<proteinExistence type="inferred from homology"/>
<dbReference type="InterPro" id="IPR018108">
    <property type="entry name" value="MCP_transmembrane"/>
</dbReference>
<accession>A0ABR2VV87</accession>
<keyword evidence="8 9" id="KW-0472">Membrane</keyword>
<feature type="repeat" description="Solcar" evidence="9">
    <location>
        <begin position="255"/>
        <end position="347"/>
    </location>
</feature>
<evidence type="ECO:0000256" key="1">
    <source>
        <dbReference type="ARBA" id="ARBA00004225"/>
    </source>
</evidence>
<gene>
    <name evidence="11" type="primary">ORT1_1</name>
    <name evidence="11" type="ORF">K7432_010658</name>
</gene>